<sequence length="112" mass="12181">MLVWVLFEKAYAGSTFIAYQQPGCAKGPVVDVDVDGDACGCYAIPSDYPDGHACGCYALTSDYRGGYNFDYQIQGIALYNTAGCAGKPDAVMFNSQRDCNPFGWNSVYFFCT</sequence>
<keyword evidence="2" id="KW-1185">Reference proteome</keyword>
<dbReference type="Proteomes" id="UP001234787">
    <property type="component" value="Unassembled WGS sequence"/>
</dbReference>
<gene>
    <name evidence="1" type="ORF">SUGI_1495770</name>
</gene>
<evidence type="ECO:0000313" key="1">
    <source>
        <dbReference type="EMBL" id="GLJ59165.1"/>
    </source>
</evidence>
<dbReference type="InterPro" id="IPR015201">
    <property type="entry name" value="Antimicrobial_MiAMP1"/>
</dbReference>
<reference evidence="1" key="1">
    <citation type="submission" date="2022-12" db="EMBL/GenBank/DDBJ databases">
        <title>Chromosome-Level Genome Assembly of Japanese Cedar (Cryptomeriajaponica D. Don).</title>
        <authorList>
            <person name="Fujino T."/>
            <person name="Yamaguchi K."/>
            <person name="Yokoyama T."/>
            <person name="Hamanaka T."/>
            <person name="Harazono Y."/>
            <person name="Kamada H."/>
            <person name="Kobayashi W."/>
            <person name="Ujino-Ihara T."/>
            <person name="Uchiyama K."/>
            <person name="Matsumoto A."/>
            <person name="Izuno A."/>
            <person name="Tsumura Y."/>
            <person name="Toyoda A."/>
            <person name="Shigenobu S."/>
            <person name="Moriguchi Y."/>
            <person name="Ueno S."/>
            <person name="Kasahara M."/>
        </authorList>
    </citation>
    <scope>NUCLEOTIDE SEQUENCE</scope>
</reference>
<organism evidence="1 2">
    <name type="scientific">Cryptomeria japonica</name>
    <name type="common">Japanese cedar</name>
    <name type="synonym">Cupressus japonica</name>
    <dbReference type="NCBI Taxonomy" id="3369"/>
    <lineage>
        <taxon>Eukaryota</taxon>
        <taxon>Viridiplantae</taxon>
        <taxon>Streptophyta</taxon>
        <taxon>Embryophyta</taxon>
        <taxon>Tracheophyta</taxon>
        <taxon>Spermatophyta</taxon>
        <taxon>Pinopsida</taxon>
        <taxon>Pinidae</taxon>
        <taxon>Conifers II</taxon>
        <taxon>Cupressales</taxon>
        <taxon>Cupressaceae</taxon>
        <taxon>Cryptomeria</taxon>
    </lineage>
</organism>
<dbReference type="AlphaFoldDB" id="A0AAD3NNT0"/>
<dbReference type="Pfam" id="PF09117">
    <property type="entry name" value="MiAMP1"/>
    <property type="match status" value="1"/>
</dbReference>
<accession>A0AAD3NNT0</accession>
<comment type="caution">
    <text evidence="1">The sequence shown here is derived from an EMBL/GenBank/DDBJ whole genome shotgun (WGS) entry which is preliminary data.</text>
</comment>
<dbReference type="SUPFAM" id="SSF49695">
    <property type="entry name" value="gamma-Crystallin-like"/>
    <property type="match status" value="1"/>
</dbReference>
<dbReference type="Gene3D" id="2.60.20.30">
    <property type="match status" value="1"/>
</dbReference>
<dbReference type="InterPro" id="IPR011024">
    <property type="entry name" value="G_crystallin-like"/>
</dbReference>
<evidence type="ECO:0000313" key="2">
    <source>
        <dbReference type="Proteomes" id="UP001234787"/>
    </source>
</evidence>
<dbReference type="GO" id="GO:0045926">
    <property type="term" value="P:negative regulation of growth"/>
    <property type="evidence" value="ECO:0007669"/>
    <property type="project" value="InterPro"/>
</dbReference>
<name>A0AAD3NNT0_CRYJA</name>
<dbReference type="EMBL" id="BSEH01000731">
    <property type="protein sequence ID" value="GLJ59165.1"/>
    <property type="molecule type" value="Genomic_DNA"/>
</dbReference>
<dbReference type="InterPro" id="IPR015791">
    <property type="entry name" value="Antimic/Inh_G_crystallin-like"/>
</dbReference>
<protein>
    <submittedName>
        <fullName evidence="1">Uncharacterized protein</fullName>
    </submittedName>
</protein>
<proteinExistence type="predicted"/>
<dbReference type="GO" id="GO:0006952">
    <property type="term" value="P:defense response"/>
    <property type="evidence" value="ECO:0007669"/>
    <property type="project" value="InterPro"/>
</dbReference>